<keyword evidence="2" id="KW-0456">Lyase</keyword>
<dbReference type="InterPro" id="IPR029045">
    <property type="entry name" value="ClpP/crotonase-like_dom_sf"/>
</dbReference>
<dbReference type="PROSITE" id="PS00166">
    <property type="entry name" value="ENOYL_COA_HYDRATASE"/>
    <property type="match status" value="1"/>
</dbReference>
<dbReference type="PANTHER" id="PTHR11941">
    <property type="entry name" value="ENOYL-COA HYDRATASE-RELATED"/>
    <property type="match status" value="1"/>
</dbReference>
<dbReference type="CDD" id="cd06558">
    <property type="entry name" value="crotonase-like"/>
    <property type="match status" value="1"/>
</dbReference>
<dbReference type="Pfam" id="PF00378">
    <property type="entry name" value="ECH_1"/>
    <property type="match status" value="1"/>
</dbReference>
<evidence type="ECO:0000256" key="1">
    <source>
        <dbReference type="ARBA" id="ARBA00005254"/>
    </source>
</evidence>
<comment type="similarity">
    <text evidence="1 3">Belongs to the enoyl-CoA hydratase/isomerase family.</text>
</comment>
<proteinExistence type="inferred from homology"/>
<dbReference type="RefSeq" id="WP_153115948.1">
    <property type="nucleotide sequence ID" value="NZ_JACIGE010000002.1"/>
</dbReference>
<sequence length="259" mass="28235">MSGRILCQINNNTATVTLDHPAKRNALDLGMWRALAATLRSLAADDTLRCVVLRGAGGEAFAAGGDIEEFLTERETLEHAQIYHAEVVGALRAIAECPHPTIAAIEGPCMGGGLEIASQCDLRLCSKTARFGVPINRLGFSMYPEEMQGLLRLAGPATTLELLIEGRILDADEALMRGLVTRVIPDAQLDAEVDACARRIAEGAPLVARWHKQWVRRLQAPEALSADELRSSFAYLDSADYQEGLHAFLEKRKPEFRGC</sequence>
<gene>
    <name evidence="4" type="ORF">GGD90_000765</name>
</gene>
<evidence type="ECO:0000313" key="4">
    <source>
        <dbReference type="EMBL" id="MBB4246408.1"/>
    </source>
</evidence>
<dbReference type="InterPro" id="IPR018376">
    <property type="entry name" value="Enoyl-CoA_hyd/isom_CS"/>
</dbReference>
<dbReference type="InterPro" id="IPR014748">
    <property type="entry name" value="Enoyl-CoA_hydra_C"/>
</dbReference>
<comment type="caution">
    <text evidence="4">The sequence shown here is derived from an EMBL/GenBank/DDBJ whole genome shotgun (WGS) entry which is preliminary data.</text>
</comment>
<dbReference type="Proteomes" id="UP000587070">
    <property type="component" value="Unassembled WGS sequence"/>
</dbReference>
<dbReference type="Gene3D" id="3.90.226.10">
    <property type="entry name" value="2-enoyl-CoA Hydratase, Chain A, domain 1"/>
    <property type="match status" value="1"/>
</dbReference>
<keyword evidence="5" id="KW-1185">Reference proteome</keyword>
<dbReference type="InterPro" id="IPR001753">
    <property type="entry name" value="Enoyl-CoA_hydra/iso"/>
</dbReference>
<accession>A0A840G6S0</accession>
<evidence type="ECO:0000256" key="3">
    <source>
        <dbReference type="RuleBase" id="RU003707"/>
    </source>
</evidence>
<dbReference type="Gene3D" id="1.10.12.10">
    <property type="entry name" value="Lyase 2-enoyl-coa Hydratase, Chain A, domain 2"/>
    <property type="match status" value="1"/>
</dbReference>
<dbReference type="AlphaFoldDB" id="A0A840G6S0"/>
<evidence type="ECO:0000256" key="2">
    <source>
        <dbReference type="ARBA" id="ARBA00023239"/>
    </source>
</evidence>
<dbReference type="SUPFAM" id="SSF52096">
    <property type="entry name" value="ClpP/crotonase"/>
    <property type="match status" value="1"/>
</dbReference>
<reference evidence="4 5" key="1">
    <citation type="submission" date="2020-08" db="EMBL/GenBank/DDBJ databases">
        <title>Genome sequencing of Purple Non-Sulfur Bacteria from various extreme environments.</title>
        <authorList>
            <person name="Mayer M."/>
        </authorList>
    </citation>
    <scope>NUCLEOTIDE SEQUENCE [LARGE SCALE GENOMIC DNA]</scope>
    <source>
        <strain evidence="4 5">2761</strain>
    </source>
</reference>
<evidence type="ECO:0000313" key="5">
    <source>
        <dbReference type="Proteomes" id="UP000587070"/>
    </source>
</evidence>
<name>A0A840G6S0_RHOTE</name>
<dbReference type="GO" id="GO:0016829">
    <property type="term" value="F:lyase activity"/>
    <property type="evidence" value="ECO:0007669"/>
    <property type="project" value="UniProtKB-KW"/>
</dbReference>
<dbReference type="PANTHER" id="PTHR11941:SF54">
    <property type="entry name" value="ENOYL-COA HYDRATASE, MITOCHONDRIAL"/>
    <property type="match status" value="1"/>
</dbReference>
<dbReference type="OrthoDB" id="9148881at2"/>
<dbReference type="GO" id="GO:0006635">
    <property type="term" value="P:fatty acid beta-oxidation"/>
    <property type="evidence" value="ECO:0007669"/>
    <property type="project" value="TreeGrafter"/>
</dbReference>
<protein>
    <submittedName>
        <fullName evidence="4">Enoyl-CoA hydratase/carnithine racemase</fullName>
    </submittedName>
</protein>
<dbReference type="EMBL" id="JACIGE010000002">
    <property type="protein sequence ID" value="MBB4246408.1"/>
    <property type="molecule type" value="Genomic_DNA"/>
</dbReference>
<organism evidence="4 5">
    <name type="scientific">Rhodocyclus tenuis</name>
    <name type="common">Rhodospirillum tenue</name>
    <dbReference type="NCBI Taxonomy" id="1066"/>
    <lineage>
        <taxon>Bacteria</taxon>
        <taxon>Pseudomonadati</taxon>
        <taxon>Pseudomonadota</taxon>
        <taxon>Betaproteobacteria</taxon>
        <taxon>Rhodocyclales</taxon>
        <taxon>Rhodocyclaceae</taxon>
        <taxon>Rhodocyclus</taxon>
    </lineage>
</organism>